<evidence type="ECO:0000256" key="5">
    <source>
        <dbReference type="ARBA" id="ARBA00022989"/>
    </source>
</evidence>
<evidence type="ECO:0000313" key="10">
    <source>
        <dbReference type="Proteomes" id="UP001500466"/>
    </source>
</evidence>
<proteinExistence type="inferred from homology"/>
<organism evidence="9 10">
    <name type="scientific">Yinghuangia aomiensis</name>
    <dbReference type="NCBI Taxonomy" id="676205"/>
    <lineage>
        <taxon>Bacteria</taxon>
        <taxon>Bacillati</taxon>
        <taxon>Actinomycetota</taxon>
        <taxon>Actinomycetes</taxon>
        <taxon>Kitasatosporales</taxon>
        <taxon>Streptomycetaceae</taxon>
        <taxon>Yinghuangia</taxon>
    </lineage>
</organism>
<feature type="transmembrane region" description="Helical" evidence="7">
    <location>
        <begin position="101"/>
        <end position="122"/>
    </location>
</feature>
<dbReference type="Pfam" id="PF19300">
    <property type="entry name" value="BPD_transp_1_N"/>
    <property type="match status" value="1"/>
</dbReference>
<dbReference type="PROSITE" id="PS50928">
    <property type="entry name" value="ABC_TM1"/>
    <property type="match status" value="1"/>
</dbReference>
<evidence type="ECO:0000313" key="9">
    <source>
        <dbReference type="EMBL" id="GAA4987497.1"/>
    </source>
</evidence>
<keyword evidence="5 7" id="KW-1133">Transmembrane helix</keyword>
<keyword evidence="10" id="KW-1185">Reference proteome</keyword>
<dbReference type="Gene3D" id="1.10.3720.10">
    <property type="entry name" value="MetI-like"/>
    <property type="match status" value="1"/>
</dbReference>
<comment type="subcellular location">
    <subcellularLocation>
        <location evidence="1 7">Cell membrane</location>
        <topology evidence="1 7">Multi-pass membrane protein</topology>
    </subcellularLocation>
</comment>
<dbReference type="RefSeq" id="WP_345679630.1">
    <property type="nucleotide sequence ID" value="NZ_BAABHS010000033.1"/>
</dbReference>
<comment type="caution">
    <text evidence="9">The sequence shown here is derived from an EMBL/GenBank/DDBJ whole genome shotgun (WGS) entry which is preliminary data.</text>
</comment>
<accession>A0ABP9I414</accession>
<evidence type="ECO:0000256" key="2">
    <source>
        <dbReference type="ARBA" id="ARBA00022448"/>
    </source>
</evidence>
<dbReference type="SUPFAM" id="SSF161098">
    <property type="entry name" value="MetI-like"/>
    <property type="match status" value="1"/>
</dbReference>
<feature type="domain" description="ABC transmembrane type-1" evidence="8">
    <location>
        <begin position="95"/>
        <end position="305"/>
    </location>
</feature>
<evidence type="ECO:0000256" key="3">
    <source>
        <dbReference type="ARBA" id="ARBA00022475"/>
    </source>
</evidence>
<feature type="transmembrane region" description="Helical" evidence="7">
    <location>
        <begin position="134"/>
        <end position="157"/>
    </location>
</feature>
<evidence type="ECO:0000256" key="1">
    <source>
        <dbReference type="ARBA" id="ARBA00004651"/>
    </source>
</evidence>
<feature type="transmembrane region" description="Helical" evidence="7">
    <location>
        <begin position="235"/>
        <end position="262"/>
    </location>
</feature>
<dbReference type="PANTHER" id="PTHR43163:SF6">
    <property type="entry name" value="DIPEPTIDE TRANSPORT SYSTEM PERMEASE PROTEIN DPPB-RELATED"/>
    <property type="match status" value="1"/>
</dbReference>
<keyword evidence="6 7" id="KW-0472">Membrane</keyword>
<dbReference type="CDD" id="cd06261">
    <property type="entry name" value="TM_PBP2"/>
    <property type="match status" value="1"/>
</dbReference>
<dbReference type="InterPro" id="IPR000515">
    <property type="entry name" value="MetI-like"/>
</dbReference>
<gene>
    <name evidence="9" type="ORF">GCM10023205_67880</name>
</gene>
<keyword evidence="2 7" id="KW-0813">Transport</keyword>
<feature type="transmembrane region" description="Helical" evidence="7">
    <location>
        <begin position="282"/>
        <end position="304"/>
    </location>
</feature>
<dbReference type="InterPro" id="IPR035906">
    <property type="entry name" value="MetI-like_sf"/>
</dbReference>
<sequence>MLSFIARRLAGLALVMWSVTTLVFLLLRFSPGSPLYSILGFSANKETRDQLANRLGLDDPLPVQYLRYLRQLAEGDLGTSMYNGHSVASLIGDRLAVTVELAVVTAVVWVGLGIVLGALAASRPGRFLDGAVRVGSVVVVSIPSFWLGVVCVIVFGVKIPGVLPSSGWVPFTQDPVEHVRCLVLPVFVLGLGAGGIVARTMRASLTDALRGDHVAYARASGLPERTVIWRVAARGALLPTTTVAGLMLGMLVSGTVLVETVFRIPGMGRLTVGAFQSQDYPLATGCSLTIALVFLLCNLAADVIQFRLDPRIRAGLDRKNAGAAA</sequence>
<dbReference type="Proteomes" id="UP001500466">
    <property type="component" value="Unassembled WGS sequence"/>
</dbReference>
<dbReference type="Pfam" id="PF00528">
    <property type="entry name" value="BPD_transp_1"/>
    <property type="match status" value="1"/>
</dbReference>
<protein>
    <submittedName>
        <fullName evidence="9">ABC transporter permease</fullName>
    </submittedName>
</protein>
<evidence type="ECO:0000259" key="8">
    <source>
        <dbReference type="PROSITE" id="PS50928"/>
    </source>
</evidence>
<keyword evidence="3" id="KW-1003">Cell membrane</keyword>
<evidence type="ECO:0000256" key="4">
    <source>
        <dbReference type="ARBA" id="ARBA00022692"/>
    </source>
</evidence>
<name>A0ABP9I414_9ACTN</name>
<feature type="transmembrane region" description="Helical" evidence="7">
    <location>
        <begin position="177"/>
        <end position="198"/>
    </location>
</feature>
<dbReference type="InterPro" id="IPR045621">
    <property type="entry name" value="BPD_transp_1_N"/>
</dbReference>
<comment type="similarity">
    <text evidence="7">Belongs to the binding-protein-dependent transport system permease family.</text>
</comment>
<dbReference type="PANTHER" id="PTHR43163">
    <property type="entry name" value="DIPEPTIDE TRANSPORT SYSTEM PERMEASE PROTEIN DPPB-RELATED"/>
    <property type="match status" value="1"/>
</dbReference>
<reference evidence="10" key="1">
    <citation type="journal article" date="2019" name="Int. J. Syst. Evol. Microbiol.">
        <title>The Global Catalogue of Microorganisms (GCM) 10K type strain sequencing project: providing services to taxonomists for standard genome sequencing and annotation.</title>
        <authorList>
            <consortium name="The Broad Institute Genomics Platform"/>
            <consortium name="The Broad Institute Genome Sequencing Center for Infectious Disease"/>
            <person name="Wu L."/>
            <person name="Ma J."/>
        </authorList>
    </citation>
    <scope>NUCLEOTIDE SEQUENCE [LARGE SCALE GENOMIC DNA]</scope>
    <source>
        <strain evidence="10">JCM 17986</strain>
    </source>
</reference>
<evidence type="ECO:0000256" key="6">
    <source>
        <dbReference type="ARBA" id="ARBA00023136"/>
    </source>
</evidence>
<keyword evidence="4 7" id="KW-0812">Transmembrane</keyword>
<dbReference type="EMBL" id="BAABHS010000033">
    <property type="protein sequence ID" value="GAA4987497.1"/>
    <property type="molecule type" value="Genomic_DNA"/>
</dbReference>
<evidence type="ECO:0000256" key="7">
    <source>
        <dbReference type="RuleBase" id="RU363032"/>
    </source>
</evidence>
<feature type="transmembrane region" description="Helical" evidence="7">
    <location>
        <begin position="9"/>
        <end position="29"/>
    </location>
</feature>